<dbReference type="Pfam" id="PF19462">
    <property type="entry name" value="DUF5999"/>
    <property type="match status" value="1"/>
</dbReference>
<name>A0A6J4NT81_9ACTN</name>
<dbReference type="EMBL" id="CADCUK010000212">
    <property type="protein sequence ID" value="CAA9397570.1"/>
    <property type="molecule type" value="Genomic_DNA"/>
</dbReference>
<organism evidence="1">
    <name type="scientific">uncultured Nocardioidaceae bacterium</name>
    <dbReference type="NCBI Taxonomy" id="253824"/>
    <lineage>
        <taxon>Bacteria</taxon>
        <taxon>Bacillati</taxon>
        <taxon>Actinomycetota</taxon>
        <taxon>Actinomycetes</taxon>
        <taxon>Propionibacteriales</taxon>
        <taxon>Nocardioidaceae</taxon>
        <taxon>environmental samples</taxon>
    </lineage>
</organism>
<evidence type="ECO:0000313" key="1">
    <source>
        <dbReference type="EMBL" id="CAA9397570.1"/>
    </source>
</evidence>
<sequence>MTCEHSPRCPEATDADCCTAHVLVDHSEQGWCKLCNGLILFDDGLYIDAAGQVASVPPYAR</sequence>
<proteinExistence type="predicted"/>
<dbReference type="InterPro" id="IPR046041">
    <property type="entry name" value="DUF5999"/>
</dbReference>
<reference evidence="1" key="1">
    <citation type="submission" date="2020-02" db="EMBL/GenBank/DDBJ databases">
        <authorList>
            <person name="Meier V. D."/>
        </authorList>
    </citation>
    <scope>NUCLEOTIDE SEQUENCE</scope>
    <source>
        <strain evidence="1">AVDCRST_MAG47</strain>
    </source>
</reference>
<accession>A0A6J4NT81</accession>
<dbReference type="AlphaFoldDB" id="A0A6J4NT81"/>
<protein>
    <submittedName>
        <fullName evidence="1">Uncharacterized protein</fullName>
    </submittedName>
</protein>
<gene>
    <name evidence="1" type="ORF">AVDCRST_MAG47-3213</name>
</gene>